<dbReference type="AlphaFoldDB" id="A0A0A2C4F3"/>
<protein>
    <submittedName>
        <fullName evidence="1">Uncharacterized protein</fullName>
    </submittedName>
</protein>
<sequence>MGFGLKRFRWFNKNNHSLSMTKKVDPKEYEAAWESVLDCVDGMKEEFSWSKDVIAKMLRELAEKVESEEG</sequence>
<name>A0A0A2C4F3_PROMR</name>
<dbReference type="EMBL" id="JNAX01000009">
    <property type="protein sequence ID" value="KGG21198.1"/>
    <property type="molecule type" value="Genomic_DNA"/>
</dbReference>
<reference evidence="2" key="1">
    <citation type="journal article" date="2014" name="Sci. Data">
        <title>Genomes of diverse isolates of the marine cyanobacterium Prochlorococcus.</title>
        <authorList>
            <person name="Biller S."/>
            <person name="Berube P."/>
            <person name="Thompson J."/>
            <person name="Kelly L."/>
            <person name="Roggensack S."/>
            <person name="Awad L."/>
            <person name="Roache-Johnson K."/>
            <person name="Ding H."/>
            <person name="Giovannoni S.J."/>
            <person name="Moore L.R."/>
            <person name="Chisholm S.W."/>
        </authorList>
    </citation>
    <scope>NUCLEOTIDE SEQUENCE [LARGE SCALE GENOMIC DNA]</scope>
    <source>
        <strain evidence="2">PAC1</strain>
    </source>
</reference>
<evidence type="ECO:0000313" key="2">
    <source>
        <dbReference type="Proteomes" id="UP000030392"/>
    </source>
</evidence>
<comment type="caution">
    <text evidence="1">The sequence shown here is derived from an EMBL/GenBank/DDBJ whole genome shotgun (WGS) entry which is preliminary data.</text>
</comment>
<organism evidence="1 2">
    <name type="scientific">Prochlorococcus marinus str. PAC1</name>
    <dbReference type="NCBI Taxonomy" id="59924"/>
    <lineage>
        <taxon>Bacteria</taxon>
        <taxon>Bacillati</taxon>
        <taxon>Cyanobacteriota</taxon>
        <taxon>Cyanophyceae</taxon>
        <taxon>Synechococcales</taxon>
        <taxon>Prochlorococcaceae</taxon>
        <taxon>Prochlorococcus</taxon>
    </lineage>
</organism>
<evidence type="ECO:0000313" key="1">
    <source>
        <dbReference type="EMBL" id="KGG21198.1"/>
    </source>
</evidence>
<gene>
    <name evidence="1" type="ORF">EV03_0671</name>
</gene>
<proteinExistence type="predicted"/>
<dbReference type="Proteomes" id="UP000030392">
    <property type="component" value="Unassembled WGS sequence"/>
</dbReference>
<accession>A0A0A2C4F3</accession>